<feature type="non-terminal residue" evidence="3">
    <location>
        <position position="1"/>
    </location>
</feature>
<evidence type="ECO:0000313" key="4">
    <source>
        <dbReference type="Proteomes" id="UP000824469"/>
    </source>
</evidence>
<dbReference type="Pfam" id="PF03732">
    <property type="entry name" value="Retrotrans_gag"/>
    <property type="match status" value="1"/>
</dbReference>
<dbReference type="EMBL" id="JAHRHJ020002985">
    <property type="protein sequence ID" value="KAH9292531.1"/>
    <property type="molecule type" value="Genomic_DNA"/>
</dbReference>
<dbReference type="GO" id="GO:1990429">
    <property type="term" value="C:peroxisomal importomer complex"/>
    <property type="evidence" value="ECO:0007669"/>
    <property type="project" value="TreeGrafter"/>
</dbReference>
<feature type="domain" description="Retrotransposon gag" evidence="2">
    <location>
        <begin position="251"/>
        <end position="325"/>
    </location>
</feature>
<dbReference type="AlphaFoldDB" id="A0AA38C4Y4"/>
<dbReference type="InterPro" id="IPR017375">
    <property type="entry name" value="PEX12"/>
</dbReference>
<sequence>TFQRLLLHSLYTTLDYAQNGLIAAVFFFKMMEWWYQSAEERLTSPTVYPPPPPPPQPKVAENGIPLPPDRTICPLCSHKRTNPTLVAVSGFVFCYPCIFNYVSKKHDIEESVELRRMMSHEGFEAHVEDVEPEHQDLPHLGKHSRESPSASDESASEEEILRTWEDQGSGGSGGSSGLGGSGGGGNTCGSSGSESGGKGLHPHQSHQVYYEMSLHLPEYRGIEDVTEHVHKCELLWCTKGITTSDRKASQFATTLQGHTHSWYRKYDPHQTAVDYNALHSAFLAKFHIPEFEQKSINTLKDIKQGLSKSVREYDTRFKTLLSNLSYDIHPSQHAQWFVGGFLTPFRRELSHKTF</sequence>
<dbReference type="SUPFAM" id="SSF57850">
    <property type="entry name" value="RING/U-box"/>
    <property type="match status" value="1"/>
</dbReference>
<organism evidence="3 4">
    <name type="scientific">Taxus chinensis</name>
    <name type="common">Chinese yew</name>
    <name type="synonym">Taxus wallichiana var. chinensis</name>
    <dbReference type="NCBI Taxonomy" id="29808"/>
    <lineage>
        <taxon>Eukaryota</taxon>
        <taxon>Viridiplantae</taxon>
        <taxon>Streptophyta</taxon>
        <taxon>Embryophyta</taxon>
        <taxon>Tracheophyta</taxon>
        <taxon>Spermatophyta</taxon>
        <taxon>Pinopsida</taxon>
        <taxon>Pinidae</taxon>
        <taxon>Conifers II</taxon>
        <taxon>Cupressales</taxon>
        <taxon>Taxaceae</taxon>
        <taxon>Taxus</taxon>
    </lineage>
</organism>
<dbReference type="GO" id="GO:0006513">
    <property type="term" value="P:protein monoubiquitination"/>
    <property type="evidence" value="ECO:0007669"/>
    <property type="project" value="TreeGrafter"/>
</dbReference>
<dbReference type="GO" id="GO:0016558">
    <property type="term" value="P:protein import into peroxisome matrix"/>
    <property type="evidence" value="ECO:0007669"/>
    <property type="project" value="InterPro"/>
</dbReference>
<accession>A0AA38C4Y4</accession>
<dbReference type="InterPro" id="IPR005162">
    <property type="entry name" value="Retrotrans_gag_dom"/>
</dbReference>
<proteinExistence type="predicted"/>
<dbReference type="GO" id="GO:0004842">
    <property type="term" value="F:ubiquitin-protein transferase activity"/>
    <property type="evidence" value="ECO:0007669"/>
    <property type="project" value="TreeGrafter"/>
</dbReference>
<dbReference type="PANTHER" id="PTHR12888:SF0">
    <property type="entry name" value="PEROXISOME ASSEMBLY PROTEIN 12"/>
    <property type="match status" value="1"/>
</dbReference>
<evidence type="ECO:0000313" key="3">
    <source>
        <dbReference type="EMBL" id="KAH9292531.1"/>
    </source>
</evidence>
<feature type="compositionally biased region" description="Basic and acidic residues" evidence="1">
    <location>
        <begin position="136"/>
        <end position="146"/>
    </location>
</feature>
<reference evidence="3 4" key="1">
    <citation type="journal article" date="2021" name="Nat. Plants">
        <title>The Taxus genome provides insights into paclitaxel biosynthesis.</title>
        <authorList>
            <person name="Xiong X."/>
            <person name="Gou J."/>
            <person name="Liao Q."/>
            <person name="Li Y."/>
            <person name="Zhou Q."/>
            <person name="Bi G."/>
            <person name="Li C."/>
            <person name="Du R."/>
            <person name="Wang X."/>
            <person name="Sun T."/>
            <person name="Guo L."/>
            <person name="Liang H."/>
            <person name="Lu P."/>
            <person name="Wu Y."/>
            <person name="Zhang Z."/>
            <person name="Ro D.K."/>
            <person name="Shang Y."/>
            <person name="Huang S."/>
            <person name="Yan J."/>
        </authorList>
    </citation>
    <scope>NUCLEOTIDE SEQUENCE [LARGE SCALE GENOMIC DNA]</scope>
    <source>
        <strain evidence="3">Ta-2019</strain>
    </source>
</reference>
<dbReference type="PANTHER" id="PTHR12888">
    <property type="entry name" value="PEROXISOME ASSEMBLY PROTEIN 12 PEROXIN-12"/>
    <property type="match status" value="1"/>
</dbReference>
<feature type="compositionally biased region" description="Gly residues" evidence="1">
    <location>
        <begin position="168"/>
        <end position="187"/>
    </location>
</feature>
<name>A0AA38C4Y4_TAXCH</name>
<comment type="caution">
    <text evidence="3">The sequence shown here is derived from an EMBL/GenBank/DDBJ whole genome shotgun (WGS) entry which is preliminary data.</text>
</comment>
<evidence type="ECO:0000259" key="2">
    <source>
        <dbReference type="Pfam" id="PF03732"/>
    </source>
</evidence>
<feature type="region of interest" description="Disordered" evidence="1">
    <location>
        <begin position="136"/>
        <end position="204"/>
    </location>
</feature>
<dbReference type="GO" id="GO:0005778">
    <property type="term" value="C:peroxisomal membrane"/>
    <property type="evidence" value="ECO:0007669"/>
    <property type="project" value="InterPro"/>
</dbReference>
<protein>
    <recommendedName>
        <fullName evidence="2">Retrotransposon gag domain-containing protein</fullName>
    </recommendedName>
</protein>
<dbReference type="Proteomes" id="UP000824469">
    <property type="component" value="Unassembled WGS sequence"/>
</dbReference>
<keyword evidence="4" id="KW-1185">Reference proteome</keyword>
<dbReference type="GO" id="GO:0008270">
    <property type="term" value="F:zinc ion binding"/>
    <property type="evidence" value="ECO:0007669"/>
    <property type="project" value="InterPro"/>
</dbReference>
<gene>
    <name evidence="3" type="ORF">KI387_042279</name>
</gene>
<evidence type="ECO:0000256" key="1">
    <source>
        <dbReference type="SAM" id="MobiDB-lite"/>
    </source>
</evidence>